<comment type="caution">
    <text evidence="2">The sequence shown here is derived from an EMBL/GenBank/DDBJ whole genome shotgun (WGS) entry which is preliminary data.</text>
</comment>
<comment type="similarity">
    <text evidence="1">Belongs to the short-chain dehydrogenases/reductases (SDR) family.</text>
</comment>
<dbReference type="InterPro" id="IPR020904">
    <property type="entry name" value="Sc_DH/Rdtase_CS"/>
</dbReference>
<dbReference type="PANTHER" id="PTHR42760">
    <property type="entry name" value="SHORT-CHAIN DEHYDROGENASES/REDUCTASES FAMILY MEMBER"/>
    <property type="match status" value="1"/>
</dbReference>
<keyword evidence="3" id="KW-1185">Reference proteome</keyword>
<name>A0ABX0C5G2_9PSEU</name>
<gene>
    <name evidence="2" type="ORF">G3I59_43855</name>
</gene>
<dbReference type="InterPro" id="IPR036291">
    <property type="entry name" value="NAD(P)-bd_dom_sf"/>
</dbReference>
<organism evidence="2 3">
    <name type="scientific">Amycolatopsis rubida</name>
    <dbReference type="NCBI Taxonomy" id="112413"/>
    <lineage>
        <taxon>Bacteria</taxon>
        <taxon>Bacillati</taxon>
        <taxon>Actinomycetota</taxon>
        <taxon>Actinomycetes</taxon>
        <taxon>Pseudonocardiales</taxon>
        <taxon>Pseudonocardiaceae</taxon>
        <taxon>Amycolatopsis</taxon>
    </lineage>
</organism>
<sequence>MTAPDLSGQVALVAGASGGLGGPIAAALRAAGARVGGLDVRRPERETPEEVFIPCDIGDEGAVANAVAEARTVLGGEPSILVNSAAVVARRGLEDTASEWDDALRVNLTGAFYLIREVIGGMRRAGYGRIVQLASLVAETGGAGNVAAYAASKAGLVGLAKAAAAELAADGVTSNVVSPAWIDSGMFGVPGATPDQVPVRRMGTPEDVVSAVLYLVAPAAGFVTGQVVQVNGGLRFG</sequence>
<dbReference type="InterPro" id="IPR002347">
    <property type="entry name" value="SDR_fam"/>
</dbReference>
<reference evidence="2 3" key="1">
    <citation type="submission" date="2020-01" db="EMBL/GenBank/DDBJ databases">
        <title>Insect and environment-associated Actinomycetes.</title>
        <authorList>
            <person name="Currrie C."/>
            <person name="Chevrette M."/>
            <person name="Carlson C."/>
            <person name="Stubbendieck R."/>
            <person name="Wendt-Pienkowski E."/>
        </authorList>
    </citation>
    <scope>NUCLEOTIDE SEQUENCE [LARGE SCALE GENOMIC DNA]</scope>
    <source>
        <strain evidence="2 3">SID8386</strain>
    </source>
</reference>
<dbReference type="Gene3D" id="3.40.50.720">
    <property type="entry name" value="NAD(P)-binding Rossmann-like Domain"/>
    <property type="match status" value="1"/>
</dbReference>
<proteinExistence type="inferred from homology"/>
<evidence type="ECO:0000313" key="3">
    <source>
        <dbReference type="Proteomes" id="UP000470404"/>
    </source>
</evidence>
<evidence type="ECO:0000313" key="2">
    <source>
        <dbReference type="EMBL" id="NEC62363.1"/>
    </source>
</evidence>
<evidence type="ECO:0000256" key="1">
    <source>
        <dbReference type="ARBA" id="ARBA00006484"/>
    </source>
</evidence>
<dbReference type="EMBL" id="JAAGNC010000212">
    <property type="protein sequence ID" value="NEC62363.1"/>
    <property type="molecule type" value="Genomic_DNA"/>
</dbReference>
<dbReference type="Pfam" id="PF13561">
    <property type="entry name" value="adh_short_C2"/>
    <property type="match status" value="1"/>
</dbReference>
<dbReference type="Proteomes" id="UP000470404">
    <property type="component" value="Unassembled WGS sequence"/>
</dbReference>
<dbReference type="SUPFAM" id="SSF51735">
    <property type="entry name" value="NAD(P)-binding Rossmann-fold domains"/>
    <property type="match status" value="1"/>
</dbReference>
<dbReference type="RefSeq" id="WP_157905033.1">
    <property type="nucleotide sequence ID" value="NZ_JAAGNC010000212.1"/>
</dbReference>
<dbReference type="PROSITE" id="PS00061">
    <property type="entry name" value="ADH_SHORT"/>
    <property type="match status" value="1"/>
</dbReference>
<dbReference type="PANTHER" id="PTHR42760:SF135">
    <property type="entry name" value="BLL7886 PROTEIN"/>
    <property type="match status" value="1"/>
</dbReference>
<dbReference type="PRINTS" id="PR00080">
    <property type="entry name" value="SDRFAMILY"/>
</dbReference>
<protein>
    <submittedName>
        <fullName evidence="2">SDR family oxidoreductase</fullName>
    </submittedName>
</protein>
<accession>A0ABX0C5G2</accession>
<dbReference type="PRINTS" id="PR00081">
    <property type="entry name" value="GDHRDH"/>
</dbReference>